<evidence type="ECO:0000313" key="2">
    <source>
        <dbReference type="EMBL" id="JAC18822.1"/>
    </source>
</evidence>
<sequence>MRPCCLLIMAAAACLCSAGVLQQTAASWLRPTCRTDLPATSHVANHRACMTDPYKEGSVCRKFVSANEVPGRPLSGAARESVVLLLV</sequence>
<feature type="chain" id="PRO_5001515175" evidence="1">
    <location>
        <begin position="19"/>
        <end position="87"/>
    </location>
</feature>
<protein>
    <submittedName>
        <fullName evidence="2">Putative secreted protein</fullName>
    </submittedName>
</protein>
<proteinExistence type="evidence at transcript level"/>
<name>A0A023FBF4_AMBCJ</name>
<keyword evidence="1" id="KW-0732">Signal</keyword>
<accession>A0A023FBF4</accession>
<dbReference type="AlphaFoldDB" id="A0A023FBF4"/>
<dbReference type="EMBL" id="GBBK01005660">
    <property type="protein sequence ID" value="JAC18822.1"/>
    <property type="molecule type" value="mRNA"/>
</dbReference>
<organism evidence="2">
    <name type="scientific">Amblyomma cajennense</name>
    <name type="common">Cayenne tick</name>
    <name type="synonym">Acarus cajennensis</name>
    <dbReference type="NCBI Taxonomy" id="34607"/>
    <lineage>
        <taxon>Eukaryota</taxon>
        <taxon>Metazoa</taxon>
        <taxon>Ecdysozoa</taxon>
        <taxon>Arthropoda</taxon>
        <taxon>Chelicerata</taxon>
        <taxon>Arachnida</taxon>
        <taxon>Acari</taxon>
        <taxon>Parasitiformes</taxon>
        <taxon>Ixodida</taxon>
        <taxon>Ixodoidea</taxon>
        <taxon>Ixodidae</taxon>
        <taxon>Amblyomminae</taxon>
        <taxon>Amblyomma</taxon>
    </lineage>
</organism>
<feature type="signal peptide" evidence="1">
    <location>
        <begin position="1"/>
        <end position="18"/>
    </location>
</feature>
<evidence type="ECO:0000256" key="1">
    <source>
        <dbReference type="SAM" id="SignalP"/>
    </source>
</evidence>
<reference evidence="2" key="1">
    <citation type="submission" date="2014-03" db="EMBL/GenBank/DDBJ databases">
        <title>The sialotranscriptome of Amblyomma triste, Amblyomma parvum and Amblyomma cajennense ticks, uncovered by 454-based RNA-seq.</title>
        <authorList>
            <person name="Garcia G.R."/>
            <person name="Gardinassi L.G."/>
            <person name="Ribeiro J.M."/>
            <person name="Anatriello E."/>
            <person name="Ferreira B.R."/>
            <person name="Moreira H.N."/>
            <person name="Mafra C."/>
            <person name="Olegario M.M."/>
            <person name="Szabo P.J."/>
            <person name="Miranda-Santos I.K."/>
            <person name="Maruyama S.R."/>
        </authorList>
    </citation>
    <scope>NUCLEOTIDE SEQUENCE</scope>
    <source>
        <strain evidence="2">Uberlandia</strain>
        <tissue evidence="2">Salivary glands</tissue>
    </source>
</reference>